<accession>A0A9W9XQI8</accession>
<keyword evidence="3" id="KW-1185">Reference proteome</keyword>
<dbReference type="AlphaFoldDB" id="A0A9W9XQI8"/>
<organism evidence="2 3">
    <name type="scientific">Penicillium fimorum</name>
    <dbReference type="NCBI Taxonomy" id="1882269"/>
    <lineage>
        <taxon>Eukaryota</taxon>
        <taxon>Fungi</taxon>
        <taxon>Dikarya</taxon>
        <taxon>Ascomycota</taxon>
        <taxon>Pezizomycotina</taxon>
        <taxon>Eurotiomycetes</taxon>
        <taxon>Eurotiomycetidae</taxon>
        <taxon>Eurotiales</taxon>
        <taxon>Aspergillaceae</taxon>
        <taxon>Penicillium</taxon>
    </lineage>
</organism>
<sequence>MSSPFKSGRMSNLSDPYCGRTRGRREGRISSARLSQRILLRCQAGFRFGCRIEEVKDLEQLPGWISGATDVDVGLMAWANWAWAERSHQERRKCMYRCYAAY</sequence>
<feature type="compositionally biased region" description="Polar residues" evidence="1">
    <location>
        <begin position="1"/>
        <end position="14"/>
    </location>
</feature>
<dbReference type="Proteomes" id="UP001149954">
    <property type="component" value="Unassembled WGS sequence"/>
</dbReference>
<evidence type="ECO:0000313" key="2">
    <source>
        <dbReference type="EMBL" id="KAJ5497296.1"/>
    </source>
</evidence>
<comment type="caution">
    <text evidence="2">The sequence shown here is derived from an EMBL/GenBank/DDBJ whole genome shotgun (WGS) entry which is preliminary data.</text>
</comment>
<reference evidence="2" key="1">
    <citation type="submission" date="2022-12" db="EMBL/GenBank/DDBJ databases">
        <authorList>
            <person name="Petersen C."/>
        </authorList>
    </citation>
    <scope>NUCLEOTIDE SEQUENCE</scope>
    <source>
        <strain evidence="2">IBT 29495</strain>
    </source>
</reference>
<protein>
    <submittedName>
        <fullName evidence="2">Uncharacterized protein</fullName>
    </submittedName>
</protein>
<evidence type="ECO:0000256" key="1">
    <source>
        <dbReference type="SAM" id="MobiDB-lite"/>
    </source>
</evidence>
<name>A0A9W9XQI8_9EURO</name>
<feature type="region of interest" description="Disordered" evidence="1">
    <location>
        <begin position="1"/>
        <end position="25"/>
    </location>
</feature>
<evidence type="ECO:0000313" key="3">
    <source>
        <dbReference type="Proteomes" id="UP001149954"/>
    </source>
</evidence>
<dbReference type="EMBL" id="JAPWDS010000005">
    <property type="protein sequence ID" value="KAJ5497296.1"/>
    <property type="molecule type" value="Genomic_DNA"/>
</dbReference>
<reference evidence="2" key="2">
    <citation type="journal article" date="2023" name="IMA Fungus">
        <title>Comparative genomic study of the Penicillium genus elucidates a diverse pangenome and 15 lateral gene transfer events.</title>
        <authorList>
            <person name="Petersen C."/>
            <person name="Sorensen T."/>
            <person name="Nielsen M.R."/>
            <person name="Sondergaard T.E."/>
            <person name="Sorensen J.L."/>
            <person name="Fitzpatrick D.A."/>
            <person name="Frisvad J.C."/>
            <person name="Nielsen K.L."/>
        </authorList>
    </citation>
    <scope>NUCLEOTIDE SEQUENCE</scope>
    <source>
        <strain evidence="2">IBT 29495</strain>
    </source>
</reference>
<proteinExistence type="predicted"/>
<gene>
    <name evidence="2" type="ORF">N7463_009283</name>
</gene>